<comment type="similarity">
    <text evidence="1">Belongs to the eukaryotic initiation factor 4E family.</text>
</comment>
<dbReference type="GO" id="GO:0016281">
    <property type="term" value="C:eukaryotic translation initiation factor 4F complex"/>
    <property type="evidence" value="ECO:0007669"/>
    <property type="project" value="TreeGrafter"/>
</dbReference>
<dbReference type="InterPro" id="IPR023398">
    <property type="entry name" value="TIF_eIF4e-like"/>
</dbReference>
<evidence type="ECO:0000256" key="1">
    <source>
        <dbReference type="RuleBase" id="RU004374"/>
    </source>
</evidence>
<protein>
    <submittedName>
        <fullName evidence="2">Eukaryotic translation initiation factor 4E</fullName>
    </submittedName>
</protein>
<dbReference type="OrthoDB" id="590761at2759"/>
<accession>S7W5N5</accession>
<dbReference type="InParanoid" id="S7W5N5"/>
<evidence type="ECO:0000313" key="2">
    <source>
        <dbReference type="EMBL" id="EPR78086.1"/>
    </source>
</evidence>
<dbReference type="EMBL" id="ATCN01001045">
    <property type="protein sequence ID" value="EPR78086.1"/>
    <property type="molecule type" value="Genomic_DNA"/>
</dbReference>
<gene>
    <name evidence="2" type="ORF">SLOPH_2292</name>
</gene>
<dbReference type="AlphaFoldDB" id="S7W5N5"/>
<dbReference type="SUPFAM" id="SSF55418">
    <property type="entry name" value="eIF4e-like"/>
    <property type="match status" value="1"/>
</dbReference>
<sequence length="182" mass="21633">MKFYTPFQVQTIHRLGPRNYNIDFKQSLTPMCILNNYAELSYFLRYLKPLEEIPTISDITVFKVGILPLWEDESNIAGCKWIIKLKREVCMRLFEKFLIRMCYSNFNTFDINGIALSIRSQHVIFSVWSKYTPENDQHKNIVKEIKETLGIEFFVSVEYKDNDESLKDNSSFRNTRTMKVMK</sequence>
<dbReference type="HOGENOM" id="CLU_043552_7_0_1"/>
<dbReference type="Pfam" id="PF01652">
    <property type="entry name" value="IF4E"/>
    <property type="match status" value="1"/>
</dbReference>
<dbReference type="VEuPathDB" id="MicrosporidiaDB:SLOPH_2292"/>
<keyword evidence="1" id="KW-0648">Protein biosynthesis</keyword>
<dbReference type="GO" id="GO:0000340">
    <property type="term" value="F:RNA 7-methylguanosine cap binding"/>
    <property type="evidence" value="ECO:0007669"/>
    <property type="project" value="TreeGrafter"/>
</dbReference>
<proteinExistence type="inferred from homology"/>
<evidence type="ECO:0000313" key="3">
    <source>
        <dbReference type="Proteomes" id="UP000014978"/>
    </source>
</evidence>
<organism evidence="2 3">
    <name type="scientific">Spraguea lophii (strain 42_110)</name>
    <name type="common">Microsporidian parasite</name>
    <dbReference type="NCBI Taxonomy" id="1358809"/>
    <lineage>
        <taxon>Eukaryota</taxon>
        <taxon>Fungi</taxon>
        <taxon>Fungi incertae sedis</taxon>
        <taxon>Microsporidia</taxon>
        <taxon>Spragueidae</taxon>
        <taxon>Spraguea</taxon>
    </lineage>
</organism>
<dbReference type="InterPro" id="IPR001040">
    <property type="entry name" value="TIF_eIF_4E"/>
</dbReference>
<keyword evidence="3" id="KW-1185">Reference proteome</keyword>
<dbReference type="STRING" id="1358809.S7W5N5"/>
<dbReference type="Proteomes" id="UP000014978">
    <property type="component" value="Unassembled WGS sequence"/>
</dbReference>
<keyword evidence="1" id="KW-0694">RNA-binding</keyword>
<comment type="caution">
    <text evidence="2">The sequence shown here is derived from an EMBL/GenBank/DDBJ whole genome shotgun (WGS) entry which is preliminary data.</text>
</comment>
<keyword evidence="1 2" id="KW-0396">Initiation factor</keyword>
<dbReference type="GO" id="GO:0003743">
    <property type="term" value="F:translation initiation factor activity"/>
    <property type="evidence" value="ECO:0007669"/>
    <property type="project" value="UniProtKB-KW"/>
</dbReference>
<dbReference type="PANTHER" id="PTHR11960">
    <property type="entry name" value="EUKARYOTIC TRANSLATION INITIATION FACTOR 4E RELATED"/>
    <property type="match status" value="1"/>
</dbReference>
<dbReference type="PANTHER" id="PTHR11960:SF18">
    <property type="entry name" value="EUKARYOTIC TRANSLATION INITIATION FACTOR 4E HOMOLOGOUS PROTEIN, ISOFORM B"/>
    <property type="match status" value="1"/>
</dbReference>
<dbReference type="Gene3D" id="3.30.760.10">
    <property type="entry name" value="RNA Cap, Translation Initiation Factor Eif4e"/>
    <property type="match status" value="1"/>
</dbReference>
<reference evidence="3" key="1">
    <citation type="journal article" date="2013" name="PLoS Genet.">
        <title>The genome of Spraguea lophii and the basis of host-microsporidian interactions.</title>
        <authorList>
            <person name="Campbell S.E."/>
            <person name="Williams T.A."/>
            <person name="Yousuf A."/>
            <person name="Soanes D.M."/>
            <person name="Paszkiewicz K.H."/>
            <person name="Williams B.A.P."/>
        </authorList>
    </citation>
    <scope>NUCLEOTIDE SEQUENCE [LARGE SCALE GENOMIC DNA]</scope>
    <source>
        <strain evidence="3">42_110</strain>
    </source>
</reference>
<name>S7W5N5_SPRLO</name>
<dbReference type="OMA" id="KTHNDSM"/>